<dbReference type="AlphaFoldDB" id="Q7UU39"/>
<dbReference type="EnsemblBacteria" id="CAD73245">
    <property type="protein sequence ID" value="CAD73245"/>
    <property type="gene ID" value="RB3526"/>
</dbReference>
<gene>
    <name evidence="2" type="ordered locus">RB3526</name>
</gene>
<name>Q7UU39_RHOBA</name>
<evidence type="ECO:0000256" key="1">
    <source>
        <dbReference type="SAM" id="MobiDB-lite"/>
    </source>
</evidence>
<dbReference type="KEGG" id="rba:RB3526"/>
<proteinExistence type="predicted"/>
<keyword evidence="3" id="KW-1185">Reference proteome</keyword>
<evidence type="ECO:0000313" key="3">
    <source>
        <dbReference type="Proteomes" id="UP000001025"/>
    </source>
</evidence>
<protein>
    <submittedName>
        <fullName evidence="2">Uncharacterized protein</fullName>
    </submittedName>
</protein>
<evidence type="ECO:0000313" key="2">
    <source>
        <dbReference type="EMBL" id="CAD73245.1"/>
    </source>
</evidence>
<dbReference type="Proteomes" id="UP000001025">
    <property type="component" value="Chromosome"/>
</dbReference>
<reference evidence="2 3" key="1">
    <citation type="journal article" date="2003" name="Proc. Natl. Acad. Sci. U.S.A.">
        <title>Complete genome sequence of the marine planctomycete Pirellula sp. strain 1.</title>
        <authorList>
            <person name="Gloeckner F.O."/>
            <person name="Kube M."/>
            <person name="Bauer M."/>
            <person name="Teeling H."/>
            <person name="Lombardot T."/>
            <person name="Ludwig W."/>
            <person name="Gade D."/>
            <person name="Beck A."/>
            <person name="Borzym K."/>
            <person name="Heitmann K."/>
            <person name="Rabus R."/>
            <person name="Schlesner H."/>
            <person name="Amann R."/>
            <person name="Reinhardt R."/>
        </authorList>
    </citation>
    <scope>NUCLEOTIDE SEQUENCE [LARGE SCALE GENOMIC DNA]</scope>
    <source>
        <strain evidence="3">DSM 10527 / NCIMB 13988 / SH1</strain>
    </source>
</reference>
<dbReference type="InParanoid" id="Q7UU39"/>
<feature type="compositionally biased region" description="Basic residues" evidence="1">
    <location>
        <begin position="23"/>
        <end position="38"/>
    </location>
</feature>
<feature type="region of interest" description="Disordered" evidence="1">
    <location>
        <begin position="22"/>
        <end position="51"/>
    </location>
</feature>
<dbReference type="STRING" id="243090.RB3526"/>
<dbReference type="EMBL" id="BX294138">
    <property type="protein sequence ID" value="CAD73245.1"/>
    <property type="molecule type" value="Genomic_DNA"/>
</dbReference>
<sequence>MIRNAIVPADSNCLLQKVFRSSVGHKKQRGNKNRRRFPRLVPSAEVRTASS</sequence>
<dbReference type="HOGENOM" id="CLU_3103140_0_0_0"/>
<accession>Q7UU39</accession>
<organism evidence="2 3">
    <name type="scientific">Rhodopirellula baltica (strain DSM 10527 / NCIMB 13988 / SH1)</name>
    <dbReference type="NCBI Taxonomy" id="243090"/>
    <lineage>
        <taxon>Bacteria</taxon>
        <taxon>Pseudomonadati</taxon>
        <taxon>Planctomycetota</taxon>
        <taxon>Planctomycetia</taxon>
        <taxon>Pirellulales</taxon>
        <taxon>Pirellulaceae</taxon>
        <taxon>Rhodopirellula</taxon>
    </lineage>
</organism>